<gene>
    <name evidence="3" type="ORF">IDM40_20325</name>
</gene>
<evidence type="ECO:0000256" key="1">
    <source>
        <dbReference type="SAM" id="MobiDB-lite"/>
    </source>
</evidence>
<dbReference type="InterPro" id="IPR036388">
    <property type="entry name" value="WH-like_DNA-bd_sf"/>
</dbReference>
<reference evidence="3 4" key="1">
    <citation type="submission" date="2020-09" db="EMBL/GenBank/DDBJ databases">
        <title>Diversity and distribution of actinomycetes associated with coral in the coast of Hainan.</title>
        <authorList>
            <person name="Li F."/>
        </authorList>
    </citation>
    <scope>NUCLEOTIDE SEQUENCE [LARGE SCALE GENOMIC DNA]</scope>
    <source>
        <strain evidence="3 4">HNM0947</strain>
    </source>
</reference>
<feature type="domain" description="HTH crp-type" evidence="2">
    <location>
        <begin position="77"/>
        <end position="129"/>
    </location>
</feature>
<feature type="region of interest" description="Disordered" evidence="1">
    <location>
        <begin position="1"/>
        <end position="28"/>
    </location>
</feature>
<evidence type="ECO:0000313" key="3">
    <source>
        <dbReference type="EMBL" id="MBE3001021.1"/>
    </source>
</evidence>
<dbReference type="SUPFAM" id="SSF46785">
    <property type="entry name" value="Winged helix' DNA-binding domain"/>
    <property type="match status" value="1"/>
</dbReference>
<proteinExistence type="predicted"/>
<name>A0ABR9PB03_9ACTN</name>
<dbReference type="Pfam" id="PF13545">
    <property type="entry name" value="HTH_Crp_2"/>
    <property type="match status" value="1"/>
</dbReference>
<evidence type="ECO:0000259" key="2">
    <source>
        <dbReference type="Pfam" id="PF13545"/>
    </source>
</evidence>
<keyword evidence="4" id="KW-1185">Reference proteome</keyword>
<comment type="caution">
    <text evidence="3">The sequence shown here is derived from an EMBL/GenBank/DDBJ whole genome shotgun (WGS) entry which is preliminary data.</text>
</comment>
<accession>A0ABR9PB03</accession>
<dbReference type="InterPro" id="IPR036390">
    <property type="entry name" value="WH_DNA-bd_sf"/>
</dbReference>
<dbReference type="RefSeq" id="WP_193123625.1">
    <property type="nucleotide sequence ID" value="NZ_JADBGI010000020.1"/>
</dbReference>
<dbReference type="Gene3D" id="1.10.10.10">
    <property type="entry name" value="Winged helix-like DNA-binding domain superfamily/Winged helix DNA-binding domain"/>
    <property type="match status" value="1"/>
</dbReference>
<organism evidence="3 4">
    <name type="scientific">Nocardiopsis coralli</name>
    <dbReference type="NCBI Taxonomy" id="2772213"/>
    <lineage>
        <taxon>Bacteria</taxon>
        <taxon>Bacillati</taxon>
        <taxon>Actinomycetota</taxon>
        <taxon>Actinomycetes</taxon>
        <taxon>Streptosporangiales</taxon>
        <taxon>Nocardiopsidaceae</taxon>
        <taxon>Nocardiopsis</taxon>
    </lineage>
</organism>
<evidence type="ECO:0000313" key="4">
    <source>
        <dbReference type="Proteomes" id="UP000806528"/>
    </source>
</evidence>
<protein>
    <submittedName>
        <fullName evidence="3">Replication/maintenance protein RepL</fullName>
    </submittedName>
</protein>
<sequence length="166" mass="18560">MGQHARQARTSETPETTPAPPPVQPLKLGRGDKVVVERRQRPANYDFVGGAFQQISRALFTIVKHFDLGRREILILLLLGLEQEHGTARVRMTQSEMADKLEIHRTDVSNLLGNLREIGLVMQVKRGIYQLHPRVFFAGSSDQQAEVLAELPPDVLAFDVPMDGEA</sequence>
<dbReference type="Proteomes" id="UP000806528">
    <property type="component" value="Unassembled WGS sequence"/>
</dbReference>
<dbReference type="InterPro" id="IPR012318">
    <property type="entry name" value="HTH_CRP"/>
</dbReference>
<dbReference type="EMBL" id="JADBGI010000020">
    <property type="protein sequence ID" value="MBE3001021.1"/>
    <property type="molecule type" value="Genomic_DNA"/>
</dbReference>